<accession>A0A1J4JQB4</accession>
<keyword evidence="1" id="KW-0812">Transmembrane</keyword>
<evidence type="ECO:0000313" key="3">
    <source>
        <dbReference type="Proteomes" id="UP000179807"/>
    </source>
</evidence>
<gene>
    <name evidence="2" type="ORF">TRFO_33848</name>
</gene>
<organism evidence="2 3">
    <name type="scientific">Tritrichomonas foetus</name>
    <dbReference type="NCBI Taxonomy" id="1144522"/>
    <lineage>
        <taxon>Eukaryota</taxon>
        <taxon>Metamonada</taxon>
        <taxon>Parabasalia</taxon>
        <taxon>Tritrichomonadida</taxon>
        <taxon>Tritrichomonadidae</taxon>
        <taxon>Tritrichomonas</taxon>
    </lineage>
</organism>
<dbReference type="EMBL" id="MLAK01000992">
    <property type="protein sequence ID" value="OHS99717.1"/>
    <property type="molecule type" value="Genomic_DNA"/>
</dbReference>
<dbReference type="Proteomes" id="UP000179807">
    <property type="component" value="Unassembled WGS sequence"/>
</dbReference>
<feature type="transmembrane region" description="Helical" evidence="1">
    <location>
        <begin position="118"/>
        <end position="142"/>
    </location>
</feature>
<dbReference type="GeneID" id="94844017"/>
<keyword evidence="3" id="KW-1185">Reference proteome</keyword>
<protein>
    <submittedName>
        <fullName evidence="2">Uncharacterized protein</fullName>
    </submittedName>
</protein>
<name>A0A1J4JQB4_9EUKA</name>
<proteinExistence type="predicted"/>
<keyword evidence="1" id="KW-1133">Transmembrane helix</keyword>
<keyword evidence="1" id="KW-0472">Membrane</keyword>
<sequence length="181" mass="22300">MIHTNTIADEKECYSIIYKSCFFNFKLMKHGEIVHFFKKDKDSTSTQSDFFEKYKKYKKYKKIFFMVAVGFEPTPSRFFALNWRLGPLGQTFFCPSQLTWGRRKNFFVSRKKKKNFNFFFFMINQKFLLYIFIFFFFFIKLIFQIDNFFFKSNSFHSFDFHFFFLLINKNQRSDKNEESCK</sequence>
<evidence type="ECO:0000313" key="2">
    <source>
        <dbReference type="EMBL" id="OHS99717.1"/>
    </source>
</evidence>
<dbReference type="AlphaFoldDB" id="A0A1J4JQB4"/>
<comment type="caution">
    <text evidence="2">The sequence shown here is derived from an EMBL/GenBank/DDBJ whole genome shotgun (WGS) entry which is preliminary data.</text>
</comment>
<dbReference type="VEuPathDB" id="TrichDB:TRFO_33848"/>
<reference evidence="2" key="1">
    <citation type="submission" date="2016-10" db="EMBL/GenBank/DDBJ databases">
        <authorList>
            <person name="Benchimol M."/>
            <person name="Almeida L.G."/>
            <person name="Vasconcelos A.T."/>
            <person name="Perreira-Neves A."/>
            <person name="Rosa I.A."/>
            <person name="Tasca T."/>
            <person name="Bogo M.R."/>
            <person name="de Souza W."/>
        </authorList>
    </citation>
    <scope>NUCLEOTIDE SEQUENCE [LARGE SCALE GENOMIC DNA]</scope>
    <source>
        <strain evidence="2">K</strain>
    </source>
</reference>
<dbReference type="RefSeq" id="XP_068352854.1">
    <property type="nucleotide sequence ID" value="XM_068509313.1"/>
</dbReference>
<evidence type="ECO:0000256" key="1">
    <source>
        <dbReference type="SAM" id="Phobius"/>
    </source>
</evidence>